<name>A0A8J5MFA9_9STRA</name>
<organism evidence="1 2">
    <name type="scientific">Phytophthora aleatoria</name>
    <dbReference type="NCBI Taxonomy" id="2496075"/>
    <lineage>
        <taxon>Eukaryota</taxon>
        <taxon>Sar</taxon>
        <taxon>Stramenopiles</taxon>
        <taxon>Oomycota</taxon>
        <taxon>Peronosporomycetes</taxon>
        <taxon>Peronosporales</taxon>
        <taxon>Peronosporaceae</taxon>
        <taxon>Phytophthora</taxon>
    </lineage>
</organism>
<dbReference type="Proteomes" id="UP000709295">
    <property type="component" value="Unassembled WGS sequence"/>
</dbReference>
<evidence type="ECO:0000313" key="2">
    <source>
        <dbReference type="Proteomes" id="UP000709295"/>
    </source>
</evidence>
<comment type="caution">
    <text evidence="1">The sequence shown here is derived from an EMBL/GenBank/DDBJ whole genome shotgun (WGS) entry which is preliminary data.</text>
</comment>
<proteinExistence type="predicted"/>
<evidence type="ECO:0000313" key="1">
    <source>
        <dbReference type="EMBL" id="KAG6957659.1"/>
    </source>
</evidence>
<protein>
    <submittedName>
        <fullName evidence="1">Uncharacterized protein</fullName>
    </submittedName>
</protein>
<dbReference type="EMBL" id="JAENGY010000717">
    <property type="protein sequence ID" value="KAG6957659.1"/>
    <property type="molecule type" value="Genomic_DNA"/>
</dbReference>
<gene>
    <name evidence="1" type="ORF">JG688_00010880</name>
</gene>
<dbReference type="AlphaFoldDB" id="A0A8J5MFA9"/>
<sequence>MSKSANTSLRFQYQVDLSSPYLNFADWDGEYQDLIMWGQLVLETCCAGHPSCRRGRGIRLKLLHHFKVKLREVVFQIENRQKEIEKTCNVLLPYHPITC</sequence>
<accession>A0A8J5MFA9</accession>
<keyword evidence="2" id="KW-1185">Reference proteome</keyword>
<reference evidence="1" key="1">
    <citation type="submission" date="2021-01" db="EMBL/GenBank/DDBJ databases">
        <title>Phytophthora aleatoria, a newly-described species from Pinus radiata is distinct from Phytophthora cactorum isolates based on comparative genomics.</title>
        <authorList>
            <person name="Mcdougal R."/>
            <person name="Panda P."/>
            <person name="Williams N."/>
            <person name="Studholme D.J."/>
        </authorList>
    </citation>
    <scope>NUCLEOTIDE SEQUENCE</scope>
    <source>
        <strain evidence="1">NZFS 4037</strain>
    </source>
</reference>